<protein>
    <recommendedName>
        <fullName evidence="6">HTH tetR-type domain-containing protein</fullName>
    </recommendedName>
</protein>
<accession>A0A917VTS3</accession>
<dbReference type="GO" id="GO:0000976">
    <property type="term" value="F:transcription cis-regulatory region binding"/>
    <property type="evidence" value="ECO:0007669"/>
    <property type="project" value="TreeGrafter"/>
</dbReference>
<reference evidence="7" key="2">
    <citation type="submission" date="2020-09" db="EMBL/GenBank/DDBJ databases">
        <authorList>
            <person name="Sun Q."/>
            <person name="Zhou Y."/>
        </authorList>
    </citation>
    <scope>NUCLEOTIDE SEQUENCE</scope>
    <source>
        <strain evidence="7">CGMCC 4.3508</strain>
    </source>
</reference>
<dbReference type="PANTHER" id="PTHR30055:SF234">
    <property type="entry name" value="HTH-TYPE TRANSCRIPTIONAL REGULATOR BETI"/>
    <property type="match status" value="1"/>
</dbReference>
<keyword evidence="8" id="KW-1185">Reference proteome</keyword>
<keyword evidence="1" id="KW-0805">Transcription regulation</keyword>
<proteinExistence type="predicted"/>
<dbReference type="Gene3D" id="1.10.10.60">
    <property type="entry name" value="Homeodomain-like"/>
    <property type="match status" value="1"/>
</dbReference>
<dbReference type="PRINTS" id="PR00455">
    <property type="entry name" value="HTHTETR"/>
</dbReference>
<evidence type="ECO:0000313" key="8">
    <source>
        <dbReference type="Proteomes" id="UP000638263"/>
    </source>
</evidence>
<dbReference type="InterPro" id="IPR009057">
    <property type="entry name" value="Homeodomain-like_sf"/>
</dbReference>
<organism evidence="7 8">
    <name type="scientific">Nocardia jinanensis</name>
    <dbReference type="NCBI Taxonomy" id="382504"/>
    <lineage>
        <taxon>Bacteria</taxon>
        <taxon>Bacillati</taxon>
        <taxon>Actinomycetota</taxon>
        <taxon>Actinomycetes</taxon>
        <taxon>Mycobacteriales</taxon>
        <taxon>Nocardiaceae</taxon>
        <taxon>Nocardia</taxon>
    </lineage>
</organism>
<dbReference type="SUPFAM" id="SSF46689">
    <property type="entry name" value="Homeodomain-like"/>
    <property type="match status" value="1"/>
</dbReference>
<gene>
    <name evidence="7" type="ORF">GCM10011588_29770</name>
</gene>
<feature type="compositionally biased region" description="Basic residues" evidence="5">
    <location>
        <begin position="28"/>
        <end position="38"/>
    </location>
</feature>
<reference evidence="7" key="1">
    <citation type="journal article" date="2014" name="Int. J. Syst. Evol. Microbiol.">
        <title>Complete genome sequence of Corynebacterium casei LMG S-19264T (=DSM 44701T), isolated from a smear-ripened cheese.</title>
        <authorList>
            <consortium name="US DOE Joint Genome Institute (JGI-PGF)"/>
            <person name="Walter F."/>
            <person name="Albersmeier A."/>
            <person name="Kalinowski J."/>
            <person name="Ruckert C."/>
        </authorList>
    </citation>
    <scope>NUCLEOTIDE SEQUENCE</scope>
    <source>
        <strain evidence="7">CGMCC 4.3508</strain>
    </source>
</reference>
<dbReference type="SUPFAM" id="SSF48498">
    <property type="entry name" value="Tetracyclin repressor-like, C-terminal domain"/>
    <property type="match status" value="1"/>
</dbReference>
<feature type="domain" description="HTH tetR-type" evidence="6">
    <location>
        <begin position="36"/>
        <end position="96"/>
    </location>
</feature>
<evidence type="ECO:0000256" key="4">
    <source>
        <dbReference type="PROSITE-ProRule" id="PRU00335"/>
    </source>
</evidence>
<dbReference type="InterPro" id="IPR036271">
    <property type="entry name" value="Tet_transcr_reg_TetR-rel_C_sf"/>
</dbReference>
<evidence type="ECO:0000256" key="5">
    <source>
        <dbReference type="SAM" id="MobiDB-lite"/>
    </source>
</evidence>
<evidence type="ECO:0000256" key="2">
    <source>
        <dbReference type="ARBA" id="ARBA00023125"/>
    </source>
</evidence>
<dbReference type="RefSeq" id="WP_062997584.1">
    <property type="nucleotide sequence ID" value="NZ_BMMH01000005.1"/>
</dbReference>
<comment type="caution">
    <text evidence="7">The sequence shown here is derived from an EMBL/GenBank/DDBJ whole genome shotgun (WGS) entry which is preliminary data.</text>
</comment>
<keyword evidence="3" id="KW-0804">Transcription</keyword>
<dbReference type="InterPro" id="IPR001647">
    <property type="entry name" value="HTH_TetR"/>
</dbReference>
<keyword evidence="2 4" id="KW-0238">DNA-binding</keyword>
<evidence type="ECO:0000259" key="6">
    <source>
        <dbReference type="PROSITE" id="PS50977"/>
    </source>
</evidence>
<evidence type="ECO:0000256" key="1">
    <source>
        <dbReference type="ARBA" id="ARBA00023015"/>
    </source>
</evidence>
<dbReference type="PROSITE" id="PS50977">
    <property type="entry name" value="HTH_TETR_2"/>
    <property type="match status" value="1"/>
</dbReference>
<dbReference type="PANTHER" id="PTHR30055">
    <property type="entry name" value="HTH-TYPE TRANSCRIPTIONAL REGULATOR RUTR"/>
    <property type="match status" value="1"/>
</dbReference>
<dbReference type="EMBL" id="BMMH01000005">
    <property type="protein sequence ID" value="GGL13391.1"/>
    <property type="molecule type" value="Genomic_DNA"/>
</dbReference>
<dbReference type="AlphaFoldDB" id="A0A917VTS3"/>
<dbReference type="Proteomes" id="UP000638263">
    <property type="component" value="Unassembled WGS sequence"/>
</dbReference>
<name>A0A917VTS3_9NOCA</name>
<dbReference type="InterPro" id="IPR050109">
    <property type="entry name" value="HTH-type_TetR-like_transc_reg"/>
</dbReference>
<sequence length="233" mass="25882">MPEVTGRKTTMSNARRRHNGPEPEKRRGTGRTHRGRETRRRLVDAAKAVFERDGFVHARITDICTTAGVSHGSFYTYFVTKEEIFTEVADSVELDLLTIGPAPEGTGPIGRIQSATEHYLRVFGANAKIMSVIHQVCTIDADVRATRLQRQNSFAQAVETHIRGLQESGHTDPRIDPAYAARALGGMVAHFTDHLFNTDNDFDLDTAGEQLTLIWVNALGIRDTTELRSTAHD</sequence>
<evidence type="ECO:0000313" key="7">
    <source>
        <dbReference type="EMBL" id="GGL13391.1"/>
    </source>
</evidence>
<evidence type="ECO:0000256" key="3">
    <source>
        <dbReference type="ARBA" id="ARBA00023163"/>
    </source>
</evidence>
<feature type="DNA-binding region" description="H-T-H motif" evidence="4">
    <location>
        <begin position="59"/>
        <end position="78"/>
    </location>
</feature>
<feature type="region of interest" description="Disordered" evidence="5">
    <location>
        <begin position="1"/>
        <end position="38"/>
    </location>
</feature>
<dbReference type="Gene3D" id="1.10.357.10">
    <property type="entry name" value="Tetracycline Repressor, domain 2"/>
    <property type="match status" value="1"/>
</dbReference>
<dbReference type="GO" id="GO:0003700">
    <property type="term" value="F:DNA-binding transcription factor activity"/>
    <property type="evidence" value="ECO:0007669"/>
    <property type="project" value="TreeGrafter"/>
</dbReference>
<dbReference type="Pfam" id="PF00440">
    <property type="entry name" value="TetR_N"/>
    <property type="match status" value="1"/>
</dbReference>